<keyword evidence="5" id="KW-0813">Transport</keyword>
<keyword evidence="7" id="KW-0509">mRNA transport</keyword>
<evidence type="ECO:0000256" key="1">
    <source>
        <dbReference type="ARBA" id="ARBA00004232"/>
    </source>
</evidence>
<evidence type="ECO:0000256" key="15">
    <source>
        <dbReference type="ARBA" id="ARBA00031201"/>
    </source>
</evidence>
<dbReference type="EMBL" id="JAHRIO010010421">
    <property type="protein sequence ID" value="MEQ2161277.1"/>
    <property type="molecule type" value="Genomic_DNA"/>
</dbReference>
<comment type="similarity">
    <text evidence="3">Belongs to the NDC1 family.</text>
</comment>
<keyword evidence="6" id="KW-0812">Transmembrane</keyword>
<sequence length="156" mass="16537">MSPRPAFPMKTPASVFARSIAGGPHSPLTAPFTPDLDSPFASPALRRLTAPMDQCSPWYGSVQSPHIMRRAPKLWSTSTESQVNGSPPPSPASVPSPKQEAAKPSFLAQFLQNRKEQLPEASSQALFADSQAHIWALEGLVGVGVCSLTASLDTDG</sequence>
<evidence type="ECO:0000313" key="17">
    <source>
        <dbReference type="EMBL" id="MEQ2161277.1"/>
    </source>
</evidence>
<keyword evidence="13" id="KW-0539">Nucleus</keyword>
<feature type="compositionally biased region" description="Polar residues" evidence="16">
    <location>
        <begin position="75"/>
        <end position="85"/>
    </location>
</feature>
<keyword evidence="10" id="KW-0811">Translocation</keyword>
<evidence type="ECO:0000256" key="8">
    <source>
        <dbReference type="ARBA" id="ARBA00022927"/>
    </source>
</evidence>
<evidence type="ECO:0000256" key="13">
    <source>
        <dbReference type="ARBA" id="ARBA00023242"/>
    </source>
</evidence>
<proteinExistence type="inferred from homology"/>
<evidence type="ECO:0000256" key="16">
    <source>
        <dbReference type="SAM" id="MobiDB-lite"/>
    </source>
</evidence>
<comment type="caution">
    <text evidence="17">The sequence shown here is derived from an EMBL/GenBank/DDBJ whole genome shotgun (WGS) entry which is preliminary data.</text>
</comment>
<evidence type="ECO:0000256" key="6">
    <source>
        <dbReference type="ARBA" id="ARBA00022692"/>
    </source>
</evidence>
<protein>
    <recommendedName>
        <fullName evidence="4">Nucleoporin NDC1</fullName>
    </recommendedName>
    <alternativeName>
        <fullName evidence="15">Transmembrane protein 48</fullName>
    </alternativeName>
</protein>
<keyword evidence="18" id="KW-1185">Reference proteome</keyword>
<evidence type="ECO:0000256" key="14">
    <source>
        <dbReference type="ARBA" id="ARBA00025441"/>
    </source>
</evidence>
<reference evidence="17 18" key="1">
    <citation type="submission" date="2021-06" db="EMBL/GenBank/DDBJ databases">
        <authorList>
            <person name="Palmer J.M."/>
        </authorList>
    </citation>
    <scope>NUCLEOTIDE SEQUENCE [LARGE SCALE GENOMIC DNA]</scope>
    <source>
        <strain evidence="17 18">GA_2019</strain>
        <tissue evidence="17">Muscle</tissue>
    </source>
</reference>
<dbReference type="PANTHER" id="PTHR13269">
    <property type="entry name" value="NUCLEOPORIN NDC1"/>
    <property type="match status" value="1"/>
</dbReference>
<gene>
    <name evidence="17" type="primary">NDC1</name>
    <name evidence="17" type="ORF">GOODEAATRI_008094</name>
</gene>
<evidence type="ECO:0000256" key="2">
    <source>
        <dbReference type="ARBA" id="ARBA00004567"/>
    </source>
</evidence>
<comment type="function">
    <text evidence="14">Component of the nuclear pore complex (NPC), which plays a key role in de novo assembly and insertion of NPC in the nuclear envelope. Required for NPC and nuclear envelope assembly, possibly by forming a link between the nuclear envelope membrane and soluble nucleoporins, thereby anchoring the NPC in the membrane.</text>
</comment>
<evidence type="ECO:0000256" key="9">
    <source>
        <dbReference type="ARBA" id="ARBA00022989"/>
    </source>
</evidence>
<evidence type="ECO:0000256" key="5">
    <source>
        <dbReference type="ARBA" id="ARBA00022448"/>
    </source>
</evidence>
<name>A0ABV0MTB2_9TELE</name>
<keyword evidence="12" id="KW-0472">Membrane</keyword>
<organism evidence="17 18">
    <name type="scientific">Goodea atripinnis</name>
    <dbReference type="NCBI Taxonomy" id="208336"/>
    <lineage>
        <taxon>Eukaryota</taxon>
        <taxon>Metazoa</taxon>
        <taxon>Chordata</taxon>
        <taxon>Craniata</taxon>
        <taxon>Vertebrata</taxon>
        <taxon>Euteleostomi</taxon>
        <taxon>Actinopterygii</taxon>
        <taxon>Neopterygii</taxon>
        <taxon>Teleostei</taxon>
        <taxon>Neoteleostei</taxon>
        <taxon>Acanthomorphata</taxon>
        <taxon>Ovalentaria</taxon>
        <taxon>Atherinomorphae</taxon>
        <taxon>Cyprinodontiformes</taxon>
        <taxon>Goodeidae</taxon>
        <taxon>Goodea</taxon>
    </lineage>
</organism>
<evidence type="ECO:0000256" key="12">
    <source>
        <dbReference type="ARBA" id="ARBA00023136"/>
    </source>
</evidence>
<keyword evidence="9" id="KW-1133">Transmembrane helix</keyword>
<evidence type="ECO:0000256" key="7">
    <source>
        <dbReference type="ARBA" id="ARBA00022816"/>
    </source>
</evidence>
<evidence type="ECO:0000256" key="10">
    <source>
        <dbReference type="ARBA" id="ARBA00023010"/>
    </source>
</evidence>
<evidence type="ECO:0000256" key="4">
    <source>
        <dbReference type="ARBA" id="ARBA00017534"/>
    </source>
</evidence>
<feature type="region of interest" description="Disordered" evidence="16">
    <location>
        <begin position="71"/>
        <end position="103"/>
    </location>
</feature>
<keyword evidence="11" id="KW-0906">Nuclear pore complex</keyword>
<dbReference type="InterPro" id="IPR019049">
    <property type="entry name" value="Nucleoporin_prot_Ndc1/Nup"/>
</dbReference>
<comment type="subcellular location">
    <subcellularLocation>
        <location evidence="1">Nucleus membrane</location>
        <topology evidence="1">Multi-pass membrane protein</topology>
    </subcellularLocation>
    <subcellularLocation>
        <location evidence="2">Nucleus</location>
        <location evidence="2">Nuclear pore complex</location>
    </subcellularLocation>
</comment>
<evidence type="ECO:0000256" key="11">
    <source>
        <dbReference type="ARBA" id="ARBA00023132"/>
    </source>
</evidence>
<evidence type="ECO:0000256" key="3">
    <source>
        <dbReference type="ARBA" id="ARBA00005760"/>
    </source>
</evidence>
<dbReference type="Pfam" id="PF09531">
    <property type="entry name" value="Ndc1_Nup"/>
    <property type="match status" value="1"/>
</dbReference>
<keyword evidence="8" id="KW-0653">Protein transport</keyword>
<accession>A0ABV0MTB2</accession>
<dbReference type="PANTHER" id="PTHR13269:SF6">
    <property type="entry name" value="NUCLEOPORIN NDC1"/>
    <property type="match status" value="1"/>
</dbReference>
<dbReference type="Proteomes" id="UP001476798">
    <property type="component" value="Unassembled WGS sequence"/>
</dbReference>
<evidence type="ECO:0000313" key="18">
    <source>
        <dbReference type="Proteomes" id="UP001476798"/>
    </source>
</evidence>